<feature type="non-terminal residue" evidence="2">
    <location>
        <position position="1"/>
    </location>
</feature>
<gene>
    <name evidence="2" type="ORF">FOZ63_002915</name>
</gene>
<proteinExistence type="predicted"/>
<keyword evidence="3" id="KW-1185">Reference proteome</keyword>
<dbReference type="AlphaFoldDB" id="A0A7J6SLM8"/>
<feature type="region of interest" description="Disordered" evidence="1">
    <location>
        <begin position="1"/>
        <end position="151"/>
    </location>
</feature>
<organism evidence="2 3">
    <name type="scientific">Perkinsus olseni</name>
    <name type="common">Perkinsus atlanticus</name>
    <dbReference type="NCBI Taxonomy" id="32597"/>
    <lineage>
        <taxon>Eukaryota</taxon>
        <taxon>Sar</taxon>
        <taxon>Alveolata</taxon>
        <taxon>Perkinsozoa</taxon>
        <taxon>Perkinsea</taxon>
        <taxon>Perkinsida</taxon>
        <taxon>Perkinsidae</taxon>
        <taxon>Perkinsus</taxon>
    </lineage>
</organism>
<accession>A0A7J6SLM8</accession>
<evidence type="ECO:0000256" key="1">
    <source>
        <dbReference type="SAM" id="MobiDB-lite"/>
    </source>
</evidence>
<dbReference type="EMBL" id="JABANO010017236">
    <property type="protein sequence ID" value="KAF4733859.1"/>
    <property type="molecule type" value="Genomic_DNA"/>
</dbReference>
<sequence>FEDAVGGNIDFGTSPPTMHESRPSFQHGSSFGDPESSTSPSGATRRYPEFSSLLGYALGGSRHQTPGSDHSSISFSTEDHHLTVDLKPSAIPSPTRIRADIGVPTDEEVPVSTPVGADSENLDAFLDNLRRESLRGPSKPSAVSEEDERDHEVGLFLDSVITKPTSGRASVPAIVPPAFLSEPTGPRMAHRKTMA</sequence>
<feature type="compositionally biased region" description="Polar residues" evidence="1">
    <location>
        <begin position="62"/>
        <end position="76"/>
    </location>
</feature>
<evidence type="ECO:0000313" key="2">
    <source>
        <dbReference type="EMBL" id="KAF4733859.1"/>
    </source>
</evidence>
<dbReference type="Proteomes" id="UP000553632">
    <property type="component" value="Unassembled WGS sequence"/>
</dbReference>
<feature type="compositionally biased region" description="Polar residues" evidence="1">
    <location>
        <begin position="23"/>
        <end position="42"/>
    </location>
</feature>
<name>A0A7J6SLM8_PEROL</name>
<reference evidence="2 3" key="1">
    <citation type="submission" date="2020-04" db="EMBL/GenBank/DDBJ databases">
        <title>Perkinsus olseni comparative genomics.</title>
        <authorList>
            <person name="Bogema D.R."/>
        </authorList>
    </citation>
    <scope>NUCLEOTIDE SEQUENCE [LARGE SCALE GENOMIC DNA]</scope>
    <source>
        <strain evidence="2 3">ATCC PRA-207</strain>
    </source>
</reference>
<comment type="caution">
    <text evidence="2">The sequence shown here is derived from an EMBL/GenBank/DDBJ whole genome shotgun (WGS) entry which is preliminary data.</text>
</comment>
<protein>
    <submittedName>
        <fullName evidence="2">Uncharacterized protein</fullName>
    </submittedName>
</protein>
<evidence type="ECO:0000313" key="3">
    <source>
        <dbReference type="Proteomes" id="UP000553632"/>
    </source>
</evidence>